<dbReference type="PROSITE" id="PS51483">
    <property type="entry name" value="B5"/>
    <property type="match status" value="1"/>
</dbReference>
<keyword evidence="9 15" id="KW-0067">ATP-binding</keyword>
<dbReference type="SMART" id="SM00874">
    <property type="entry name" value="B5"/>
    <property type="match status" value="1"/>
</dbReference>
<dbReference type="Gene3D" id="3.30.930.10">
    <property type="entry name" value="Bira Bifunctional Protein, Domain 2"/>
    <property type="match status" value="1"/>
</dbReference>
<evidence type="ECO:0000256" key="12">
    <source>
        <dbReference type="ARBA" id="ARBA00022917"/>
    </source>
</evidence>
<keyword evidence="12 15" id="KW-0648">Protein biosynthesis</keyword>
<evidence type="ECO:0000256" key="1">
    <source>
        <dbReference type="ARBA" id="ARBA00004496"/>
    </source>
</evidence>
<dbReference type="SUPFAM" id="SSF56037">
    <property type="entry name" value="PheT/TilS domain"/>
    <property type="match status" value="1"/>
</dbReference>
<evidence type="ECO:0000256" key="11">
    <source>
        <dbReference type="ARBA" id="ARBA00022884"/>
    </source>
</evidence>
<proteinExistence type="inferred from homology"/>
<dbReference type="InterPro" id="IPR012340">
    <property type="entry name" value="NA-bd_OB-fold"/>
</dbReference>
<dbReference type="InterPro" id="IPR041616">
    <property type="entry name" value="PheRS_beta_core"/>
</dbReference>
<dbReference type="InterPro" id="IPR045060">
    <property type="entry name" value="Phe-tRNA-ligase_IIc_bsu"/>
</dbReference>
<dbReference type="Gene3D" id="3.30.70.380">
    <property type="entry name" value="Ferrodoxin-fold anticodon-binding domain"/>
    <property type="match status" value="1"/>
</dbReference>
<keyword evidence="10 15" id="KW-0460">Magnesium</keyword>
<protein>
    <recommendedName>
        <fullName evidence="15">Phenylalanine--tRNA ligase beta subunit</fullName>
        <ecNumber evidence="15">6.1.1.20</ecNumber>
    </recommendedName>
    <alternativeName>
        <fullName evidence="15">Phenylalanyl-tRNA synthetase beta subunit</fullName>
        <shortName evidence="15">PheRS</shortName>
    </alternativeName>
</protein>
<evidence type="ECO:0000259" key="19">
    <source>
        <dbReference type="PROSITE" id="PS51483"/>
    </source>
</evidence>
<keyword evidence="6 15" id="KW-0436">Ligase</keyword>
<feature type="binding site" evidence="15">
    <location>
        <position position="468"/>
    </location>
    <ligand>
        <name>Mg(2+)</name>
        <dbReference type="ChEBI" id="CHEBI:18420"/>
        <note>shared with alpha subunit</note>
    </ligand>
</feature>
<dbReference type="InterPro" id="IPR005146">
    <property type="entry name" value="B3/B4_tRNA-bd"/>
</dbReference>
<dbReference type="Proteomes" id="UP000266796">
    <property type="component" value="Chromosome"/>
</dbReference>
<feature type="binding site" evidence="15">
    <location>
        <position position="477"/>
    </location>
    <ligand>
        <name>Mg(2+)</name>
        <dbReference type="ChEBI" id="CHEBI:18420"/>
        <note>shared with alpha subunit</note>
    </ligand>
</feature>
<dbReference type="KEGG" id="kso:CKSOR_00280"/>
<evidence type="ECO:0000259" key="18">
    <source>
        <dbReference type="PROSITE" id="PS51447"/>
    </source>
</evidence>
<dbReference type="InterPro" id="IPR005147">
    <property type="entry name" value="tRNA_synthase_B5-dom"/>
</dbReference>
<keyword evidence="4 15" id="KW-0963">Cytoplasm</keyword>
<feature type="domain" description="B5" evidence="19">
    <location>
        <begin position="414"/>
        <end position="490"/>
    </location>
</feature>
<evidence type="ECO:0000256" key="8">
    <source>
        <dbReference type="ARBA" id="ARBA00022741"/>
    </source>
</evidence>
<evidence type="ECO:0000256" key="13">
    <source>
        <dbReference type="ARBA" id="ARBA00023146"/>
    </source>
</evidence>
<feature type="domain" description="FDX-ACB" evidence="18">
    <location>
        <begin position="719"/>
        <end position="814"/>
    </location>
</feature>
<evidence type="ECO:0000256" key="15">
    <source>
        <dbReference type="HAMAP-Rule" id="MF_00283"/>
    </source>
</evidence>
<feature type="binding site" evidence="15">
    <location>
        <position position="478"/>
    </location>
    <ligand>
        <name>Mg(2+)</name>
        <dbReference type="ChEBI" id="CHEBI:18420"/>
        <note>shared with alpha subunit</note>
    </ligand>
</feature>
<dbReference type="GO" id="GO:0000049">
    <property type="term" value="F:tRNA binding"/>
    <property type="evidence" value="ECO:0007669"/>
    <property type="project" value="UniProtKB-UniRule"/>
</dbReference>
<feature type="binding site" evidence="15">
    <location>
        <position position="474"/>
    </location>
    <ligand>
        <name>Mg(2+)</name>
        <dbReference type="ChEBI" id="CHEBI:18420"/>
        <note>shared with alpha subunit</note>
    </ligand>
</feature>
<evidence type="ECO:0000256" key="14">
    <source>
        <dbReference type="ARBA" id="ARBA00049255"/>
    </source>
</evidence>
<sequence length="814" mass="93907">MKILESWLREIINLNNFTTEEIANLLTMSGSEVDNIEYISHQFHDYNNLIVVEIVDYYVHNQSDDMLVCNVHCGNENYQKVLCRKKSFTKLGNFKYKKFIYAINDTILPNGIKTVSKNLNGINYNGHICSNIDLGLSSNQDAIVINKNISVGTKLNDIDNLFIDSIFNLKITPNRSDCLSMIGIARELSALTNTKINLFENKSNFLENGNLSKKKNFPVHINIDNVCGRFTGRIIRNINNNIESPLWIKKRLEYSGIKSISALVDISNYIMLEYGYPSHIYDFDKINGKEFIIRFAKQNEKVHLLNDQIISLDQDVAVVSSNNRIECIAGIMGSMQSSISKNTENIYIEIAFWYPKAIIGKAKKYKITSESSYRFERGVDYQDSIYIMEIISSLISEICGGNIDTIDDYCYSMPKRNPILFRTSRCNKILGINIDVSNIEEIFDNLGFHFTKENNNTFNVIPPSYRFDINIEEDLIEEVARIYGFNNIPEISVKAPNILKPDFEYKFTLHDLRKIMSGRNYHEIINYSFIDLKDELQFSESCDHINILNPISNNLSVMRTSLISGLINKIKYNFNRQQSSIKLFEIGRVFIKNNNIKSNDFHINGVDQPIFLAGAGFGSIFEDQWGLKNRNIDFYDIKSDIETLFNSKKRKLIFKACFNKILHPGRGAKIYIDNEEVGFIGELNPTLTKLIDLPLSPIVFELNTNYLVEKDIINVENISHFPIIIRDLSIKIDKKISYQMILDNINNIINKHEKISSILNNFNIFDVWENSSNNLKNIGLRFYFQSKYKTLEDIVINDCMNIISHELSIIYNHI</sequence>
<dbReference type="EMBL" id="CP025628">
    <property type="protein sequence ID" value="AWD32401.1"/>
    <property type="molecule type" value="Genomic_DNA"/>
</dbReference>
<reference evidence="20 21" key="1">
    <citation type="journal article" date="2018" name="Parasitology">
        <title>The reduced genome of Candidatus Kinetoplastibacterium sorsogonicusi, the endosymbiont of Kentomonas sorsogonicus (Trypanosomatidae): loss of the haem-synthesis pathway.</title>
        <authorList>
            <person name="Silva F.M."/>
            <person name="Kostygov A.Y."/>
            <person name="Spodareva V.V."/>
            <person name="Butenko A."/>
            <person name="Tossou R."/>
            <person name="Lukes J."/>
            <person name="Yurchenko V."/>
            <person name="Alves J.M.P."/>
        </authorList>
    </citation>
    <scope>NUCLEOTIDE SEQUENCE [LARGE SCALE GENOMIC DNA]</scope>
    <source>
        <strain evidence="20 21">MF-08</strain>
    </source>
</reference>
<comment type="subcellular location">
    <subcellularLocation>
        <location evidence="1 15">Cytoplasm</location>
    </subcellularLocation>
</comment>
<dbReference type="SUPFAM" id="SSF55681">
    <property type="entry name" value="Class II aaRS and biotin synthetases"/>
    <property type="match status" value="1"/>
</dbReference>
<evidence type="ECO:0000259" key="17">
    <source>
        <dbReference type="PROSITE" id="PS50886"/>
    </source>
</evidence>
<dbReference type="AlphaFoldDB" id="A0A3S7J9R0"/>
<dbReference type="Pfam" id="PF03484">
    <property type="entry name" value="B5"/>
    <property type="match status" value="1"/>
</dbReference>
<dbReference type="GO" id="GO:0004826">
    <property type="term" value="F:phenylalanine-tRNA ligase activity"/>
    <property type="evidence" value="ECO:0007669"/>
    <property type="project" value="UniProtKB-UniRule"/>
</dbReference>
<dbReference type="InterPro" id="IPR004532">
    <property type="entry name" value="Phe-tRNA-ligase_IIc_bsu_bact"/>
</dbReference>
<dbReference type="InterPro" id="IPR009061">
    <property type="entry name" value="DNA-bd_dom_put_sf"/>
</dbReference>
<dbReference type="Pfam" id="PF03147">
    <property type="entry name" value="FDX-ACB"/>
    <property type="match status" value="1"/>
</dbReference>
<dbReference type="SUPFAM" id="SSF50249">
    <property type="entry name" value="Nucleic acid-binding proteins"/>
    <property type="match status" value="1"/>
</dbReference>
<keyword evidence="11 16" id="KW-0694">RNA-binding</keyword>
<dbReference type="SUPFAM" id="SSF46955">
    <property type="entry name" value="Putative DNA-binding domain"/>
    <property type="match status" value="1"/>
</dbReference>
<comment type="cofactor">
    <cofactor evidence="15">
        <name>Mg(2+)</name>
        <dbReference type="ChEBI" id="CHEBI:18420"/>
    </cofactor>
    <text evidence="15">Binds 2 magnesium ions per tetramer.</text>
</comment>
<keyword evidence="8 15" id="KW-0547">Nucleotide-binding</keyword>
<dbReference type="InterPro" id="IPR045864">
    <property type="entry name" value="aa-tRNA-synth_II/BPL/LPL"/>
</dbReference>
<dbReference type="Gene3D" id="2.40.50.140">
    <property type="entry name" value="Nucleic acid-binding proteins"/>
    <property type="match status" value="1"/>
</dbReference>
<dbReference type="OrthoDB" id="9805455at2"/>
<dbReference type="SMART" id="SM00896">
    <property type="entry name" value="FDX-ACB"/>
    <property type="match status" value="1"/>
</dbReference>
<feature type="domain" description="TRNA-binding" evidence="17">
    <location>
        <begin position="43"/>
        <end position="156"/>
    </location>
</feature>
<evidence type="ECO:0000256" key="10">
    <source>
        <dbReference type="ARBA" id="ARBA00022842"/>
    </source>
</evidence>
<dbReference type="InterPro" id="IPR005121">
    <property type="entry name" value="Fdx_antiC-bd"/>
</dbReference>
<dbReference type="Gene3D" id="3.50.40.10">
    <property type="entry name" value="Phenylalanyl-trna Synthetase, Chain B, domain 3"/>
    <property type="match status" value="1"/>
</dbReference>
<dbReference type="HAMAP" id="MF_00283">
    <property type="entry name" value="Phe_tRNA_synth_beta1"/>
    <property type="match status" value="1"/>
</dbReference>
<evidence type="ECO:0000256" key="7">
    <source>
        <dbReference type="ARBA" id="ARBA00022723"/>
    </source>
</evidence>
<keyword evidence="5 16" id="KW-0820">tRNA-binding</keyword>
<keyword evidence="7 15" id="KW-0479">Metal-binding</keyword>
<dbReference type="NCBIfam" id="TIGR00472">
    <property type="entry name" value="pheT_bact"/>
    <property type="match status" value="1"/>
</dbReference>
<evidence type="ECO:0000256" key="5">
    <source>
        <dbReference type="ARBA" id="ARBA00022555"/>
    </source>
</evidence>
<dbReference type="PANTHER" id="PTHR10947">
    <property type="entry name" value="PHENYLALANYL-TRNA SYNTHETASE BETA CHAIN AND LEUCINE-RICH REPEAT-CONTAINING PROTEIN 47"/>
    <property type="match status" value="1"/>
</dbReference>
<evidence type="ECO:0000256" key="4">
    <source>
        <dbReference type="ARBA" id="ARBA00022490"/>
    </source>
</evidence>
<dbReference type="Gene3D" id="3.30.56.10">
    <property type="match status" value="2"/>
</dbReference>
<evidence type="ECO:0000256" key="16">
    <source>
        <dbReference type="PROSITE-ProRule" id="PRU00209"/>
    </source>
</evidence>
<evidence type="ECO:0000256" key="2">
    <source>
        <dbReference type="ARBA" id="ARBA00008653"/>
    </source>
</evidence>
<dbReference type="GO" id="GO:0006432">
    <property type="term" value="P:phenylalanyl-tRNA aminoacylation"/>
    <property type="evidence" value="ECO:0007669"/>
    <property type="project" value="UniProtKB-UniRule"/>
</dbReference>
<dbReference type="EC" id="6.1.1.20" evidence="15"/>
<dbReference type="CDD" id="cd00769">
    <property type="entry name" value="PheRS_beta_core"/>
    <property type="match status" value="1"/>
</dbReference>
<dbReference type="GO" id="GO:0009328">
    <property type="term" value="C:phenylalanine-tRNA ligase complex"/>
    <property type="evidence" value="ECO:0007669"/>
    <property type="project" value="TreeGrafter"/>
</dbReference>
<evidence type="ECO:0000313" key="20">
    <source>
        <dbReference type="EMBL" id="AWD32401.1"/>
    </source>
</evidence>
<keyword evidence="13 15" id="KW-0030">Aminoacyl-tRNA synthetase</keyword>
<dbReference type="SMART" id="SM00873">
    <property type="entry name" value="B3_4"/>
    <property type="match status" value="1"/>
</dbReference>
<comment type="subunit">
    <text evidence="3 15">Tetramer of two alpha and two beta subunits.</text>
</comment>
<dbReference type="InterPro" id="IPR036690">
    <property type="entry name" value="Fdx_antiC-bd_sf"/>
</dbReference>
<dbReference type="GO" id="GO:0005524">
    <property type="term" value="F:ATP binding"/>
    <property type="evidence" value="ECO:0007669"/>
    <property type="project" value="UniProtKB-UniRule"/>
</dbReference>
<dbReference type="PROSITE" id="PS50886">
    <property type="entry name" value="TRBD"/>
    <property type="match status" value="1"/>
</dbReference>
<evidence type="ECO:0000256" key="3">
    <source>
        <dbReference type="ARBA" id="ARBA00011209"/>
    </source>
</evidence>
<dbReference type="Pfam" id="PF03483">
    <property type="entry name" value="B3_4"/>
    <property type="match status" value="1"/>
</dbReference>
<comment type="catalytic activity">
    <reaction evidence="14 15">
        <text>tRNA(Phe) + L-phenylalanine + ATP = L-phenylalanyl-tRNA(Phe) + AMP + diphosphate + H(+)</text>
        <dbReference type="Rhea" id="RHEA:19413"/>
        <dbReference type="Rhea" id="RHEA-COMP:9668"/>
        <dbReference type="Rhea" id="RHEA-COMP:9699"/>
        <dbReference type="ChEBI" id="CHEBI:15378"/>
        <dbReference type="ChEBI" id="CHEBI:30616"/>
        <dbReference type="ChEBI" id="CHEBI:33019"/>
        <dbReference type="ChEBI" id="CHEBI:58095"/>
        <dbReference type="ChEBI" id="CHEBI:78442"/>
        <dbReference type="ChEBI" id="CHEBI:78531"/>
        <dbReference type="ChEBI" id="CHEBI:456215"/>
        <dbReference type="EC" id="6.1.1.20"/>
    </reaction>
</comment>
<dbReference type="Pfam" id="PF17759">
    <property type="entry name" value="tRNA_synthFbeta"/>
    <property type="match status" value="1"/>
</dbReference>
<comment type="similarity">
    <text evidence="2 15">Belongs to the phenylalanyl-tRNA synthetase beta subunit family. Type 1 subfamily.</text>
</comment>
<keyword evidence="21" id="KW-1185">Reference proteome</keyword>
<gene>
    <name evidence="15 20" type="primary">pheT</name>
    <name evidence="20" type="ORF">CKSOR_00280</name>
</gene>
<dbReference type="GO" id="GO:0000287">
    <property type="term" value="F:magnesium ion binding"/>
    <property type="evidence" value="ECO:0007669"/>
    <property type="project" value="UniProtKB-UniRule"/>
</dbReference>
<dbReference type="PANTHER" id="PTHR10947:SF0">
    <property type="entry name" value="PHENYLALANINE--TRNA LIGASE BETA SUBUNIT"/>
    <property type="match status" value="1"/>
</dbReference>
<dbReference type="InterPro" id="IPR002547">
    <property type="entry name" value="tRNA-bd_dom"/>
</dbReference>
<name>A0A3S7J9R0_9PROT</name>
<evidence type="ECO:0000256" key="6">
    <source>
        <dbReference type="ARBA" id="ARBA00022598"/>
    </source>
</evidence>
<dbReference type="InterPro" id="IPR020825">
    <property type="entry name" value="Phe-tRNA_synthase-like_B3/B4"/>
</dbReference>
<evidence type="ECO:0000256" key="9">
    <source>
        <dbReference type="ARBA" id="ARBA00022840"/>
    </source>
</evidence>
<dbReference type="RefSeq" id="WP_108673815.1">
    <property type="nucleotide sequence ID" value="NZ_CP025628.1"/>
</dbReference>
<evidence type="ECO:0000313" key="21">
    <source>
        <dbReference type="Proteomes" id="UP000266796"/>
    </source>
</evidence>
<organism evidence="20 21">
    <name type="scientific">Candidatus Kinetoplastidibacterium kentomonadis</name>
    <dbReference type="NCBI Taxonomy" id="1576550"/>
    <lineage>
        <taxon>Bacteria</taxon>
        <taxon>Pseudomonadati</taxon>
        <taxon>Pseudomonadota</taxon>
        <taxon>Betaproteobacteria</taxon>
        <taxon>Candidatus Kinetoplastidibacterium</taxon>
    </lineage>
</organism>
<dbReference type="SUPFAM" id="SSF54991">
    <property type="entry name" value="Anticodon-binding domain of PheRS"/>
    <property type="match status" value="1"/>
</dbReference>
<dbReference type="FunFam" id="3.30.56.10:FF:000002">
    <property type="entry name" value="Phenylalanine--tRNA ligase beta subunit"/>
    <property type="match status" value="1"/>
</dbReference>
<dbReference type="PROSITE" id="PS51447">
    <property type="entry name" value="FDX_ACB"/>
    <property type="match status" value="1"/>
</dbReference>
<accession>A0A3S7J9R0</accession>